<dbReference type="OrthoDB" id="9802794at2"/>
<dbReference type="FunFam" id="3.40.1190.20:FF:000002">
    <property type="entry name" value="Bifunctional protein HldE"/>
    <property type="match status" value="1"/>
</dbReference>
<dbReference type="STRING" id="1121448.DGI_0859"/>
<evidence type="ECO:0000313" key="5">
    <source>
        <dbReference type="Proteomes" id="UP000016587"/>
    </source>
</evidence>
<dbReference type="PATRIC" id="fig|1121448.10.peg.859"/>
<dbReference type="Pfam" id="PF00294">
    <property type="entry name" value="PfkB"/>
    <property type="match status" value="1"/>
</dbReference>
<gene>
    <name evidence="4" type="ORF">DGI_0859</name>
</gene>
<dbReference type="GO" id="GO:0005829">
    <property type="term" value="C:cytosol"/>
    <property type="evidence" value="ECO:0007669"/>
    <property type="project" value="TreeGrafter"/>
</dbReference>
<dbReference type="Gene3D" id="3.40.1190.20">
    <property type="match status" value="1"/>
</dbReference>
<dbReference type="AlphaFoldDB" id="T2GA16"/>
<dbReference type="GO" id="GO:0033786">
    <property type="term" value="F:heptose-1-phosphate adenylyltransferase activity"/>
    <property type="evidence" value="ECO:0007669"/>
    <property type="project" value="TreeGrafter"/>
</dbReference>
<dbReference type="SUPFAM" id="SSF53613">
    <property type="entry name" value="Ribokinase-like"/>
    <property type="match status" value="1"/>
</dbReference>
<dbReference type="EMBL" id="CP006585">
    <property type="protein sequence ID" value="AGW12752.1"/>
    <property type="molecule type" value="Genomic_DNA"/>
</dbReference>
<dbReference type="KEGG" id="dgg:DGI_0859"/>
<evidence type="ECO:0000256" key="2">
    <source>
        <dbReference type="ARBA" id="ARBA00022777"/>
    </source>
</evidence>
<dbReference type="RefSeq" id="WP_021759447.1">
    <property type="nucleotide sequence ID" value="NC_022444.1"/>
</dbReference>
<reference evidence="5" key="2">
    <citation type="submission" date="2013-07" db="EMBL/GenBank/DDBJ databases">
        <authorList>
            <person name="Morais-Silva F.O."/>
            <person name="Rezende A.M."/>
            <person name="Pimentel C."/>
            <person name="Resende D.M."/>
            <person name="Santos C.I."/>
            <person name="Clemente C."/>
            <person name="de Oliveira L.M."/>
            <person name="da Silva S.M."/>
            <person name="Costa D.A."/>
            <person name="Varela-Raposo A."/>
            <person name="Horacio E.C.A."/>
            <person name="Matos M."/>
            <person name="Flores O."/>
            <person name="Ruiz J.C."/>
            <person name="Rodrigues-Pousada C."/>
        </authorList>
    </citation>
    <scope>NUCLEOTIDE SEQUENCE [LARGE SCALE GENOMIC DNA]</scope>
    <source>
        <strain evidence="5">ATCC 19364 / DSM 1382 / NCIMB 9332 / VKM B-1759</strain>
    </source>
</reference>
<dbReference type="NCBIfam" id="TIGR02198">
    <property type="entry name" value="rfaE_dom_I"/>
    <property type="match status" value="1"/>
</dbReference>
<dbReference type="InterPro" id="IPR011611">
    <property type="entry name" value="PfkB_dom"/>
</dbReference>
<dbReference type="GO" id="GO:0016773">
    <property type="term" value="F:phosphotransferase activity, alcohol group as acceptor"/>
    <property type="evidence" value="ECO:0007669"/>
    <property type="project" value="InterPro"/>
</dbReference>
<dbReference type="Proteomes" id="UP000016587">
    <property type="component" value="Chromosome"/>
</dbReference>
<dbReference type="PROSITE" id="PS00583">
    <property type="entry name" value="PFKB_KINASES_1"/>
    <property type="match status" value="1"/>
</dbReference>
<keyword evidence="2" id="KW-0418">Kinase</keyword>
<protein>
    <submittedName>
        <fullName evidence="4">Putative ADP-heptose synthase</fullName>
    </submittedName>
</protein>
<accession>T2GA16</accession>
<dbReference type="HOGENOM" id="CLU_021150_0_1_7"/>
<organism evidence="4 5">
    <name type="scientific">Megalodesulfovibrio gigas (strain ATCC 19364 / DSM 1382 / NCIMB 9332 / VKM B-1759)</name>
    <name type="common">Desulfovibrio gigas</name>
    <dbReference type="NCBI Taxonomy" id="1121448"/>
    <lineage>
        <taxon>Bacteria</taxon>
        <taxon>Pseudomonadati</taxon>
        <taxon>Thermodesulfobacteriota</taxon>
        <taxon>Desulfovibrionia</taxon>
        <taxon>Desulfovibrionales</taxon>
        <taxon>Desulfovibrionaceae</taxon>
        <taxon>Megalodesulfovibrio</taxon>
    </lineage>
</organism>
<dbReference type="CDD" id="cd01172">
    <property type="entry name" value="RfaE_like"/>
    <property type="match status" value="1"/>
</dbReference>
<proteinExistence type="predicted"/>
<dbReference type="InterPro" id="IPR029056">
    <property type="entry name" value="Ribokinase-like"/>
</dbReference>
<sequence length="347" mass="37453">MTGALQRRLSAMVGKMAGTRVLVVGDSMLDHYLVGSVNRISPEAPVPVMRVASEHLMLGGAGNVATNILRMGGRPYLISVSGEDDNAQNLDMLIRHEQVEATIIRSEDRPTTIKTRVIAQNQQMLRIDKEHDAAVDATVVDLLMESLEEMLPQHEVVVLSDYGKGVINARFLERFRALCKAQPTPPKVLVDPKIKNFPLYQHAYCITPNTSEARQASGMLEFSSRHDILMGGLAIFKKCKCEHLLITLGPNGMALFEAPGQVVHIPTVAKRVYDVTGAGDTVIAVLALALAGGVGLRDAAVLANYAAGVVVGEVGAAACSPDELRKAIALLPEPEVQPWLSEEPLRT</sequence>
<dbReference type="eggNOG" id="COG2870">
    <property type="taxonomic scope" value="Bacteria"/>
</dbReference>
<keyword evidence="5" id="KW-1185">Reference proteome</keyword>
<evidence type="ECO:0000259" key="3">
    <source>
        <dbReference type="Pfam" id="PF00294"/>
    </source>
</evidence>
<reference evidence="4 5" key="1">
    <citation type="journal article" date="2013" name="J. Bacteriol.">
        <title>Roles of HynAB and Ech, the only two hydrogenases found in the model sulfate reducer Desulfovibrio gigas.</title>
        <authorList>
            <person name="Morais-Silva F.O."/>
            <person name="Santos C.I."/>
            <person name="Rodrigues R."/>
            <person name="Pereira I.A."/>
            <person name="Rodrigues-Pousada C."/>
        </authorList>
    </citation>
    <scope>NUCLEOTIDE SEQUENCE [LARGE SCALE GENOMIC DNA]</scope>
    <source>
        <strain evidence="5">ATCC 19364 / DSM 1382 / NCIMB 9332 / VKM B-1759</strain>
    </source>
</reference>
<evidence type="ECO:0000313" key="4">
    <source>
        <dbReference type="EMBL" id="AGW12752.1"/>
    </source>
</evidence>
<keyword evidence="1" id="KW-0808">Transferase</keyword>
<dbReference type="GO" id="GO:0033785">
    <property type="term" value="F:heptose 7-phosphate kinase activity"/>
    <property type="evidence" value="ECO:0007669"/>
    <property type="project" value="TreeGrafter"/>
</dbReference>
<feature type="domain" description="Carbohydrate kinase PfkB" evidence="3">
    <location>
        <begin position="20"/>
        <end position="322"/>
    </location>
</feature>
<name>T2GA16_MEGG1</name>
<dbReference type="PANTHER" id="PTHR46969">
    <property type="entry name" value="BIFUNCTIONAL PROTEIN HLDE"/>
    <property type="match status" value="1"/>
</dbReference>
<dbReference type="InterPro" id="IPR011913">
    <property type="entry name" value="RfaE_dom_I"/>
</dbReference>
<dbReference type="PANTHER" id="PTHR46969:SF1">
    <property type="entry name" value="BIFUNCTIONAL PROTEIN HLDE"/>
    <property type="match status" value="1"/>
</dbReference>
<dbReference type="InterPro" id="IPR002173">
    <property type="entry name" value="Carboh/pur_kinase_PfkB_CS"/>
</dbReference>
<evidence type="ECO:0000256" key="1">
    <source>
        <dbReference type="ARBA" id="ARBA00022679"/>
    </source>
</evidence>